<dbReference type="EMBL" id="KB543129">
    <property type="protein sequence ID" value="EMP31949.1"/>
    <property type="molecule type" value="Genomic_DNA"/>
</dbReference>
<organism evidence="2 3">
    <name type="scientific">Chelonia mydas</name>
    <name type="common">Green sea-turtle</name>
    <name type="synonym">Chelonia agassizi</name>
    <dbReference type="NCBI Taxonomy" id="8469"/>
    <lineage>
        <taxon>Eukaryota</taxon>
        <taxon>Metazoa</taxon>
        <taxon>Chordata</taxon>
        <taxon>Craniata</taxon>
        <taxon>Vertebrata</taxon>
        <taxon>Euteleostomi</taxon>
        <taxon>Archelosauria</taxon>
        <taxon>Testudinata</taxon>
        <taxon>Testudines</taxon>
        <taxon>Cryptodira</taxon>
        <taxon>Durocryptodira</taxon>
        <taxon>Americhelydia</taxon>
        <taxon>Chelonioidea</taxon>
        <taxon>Cheloniidae</taxon>
        <taxon>Chelonia</taxon>
    </lineage>
</organism>
<proteinExistence type="predicted"/>
<feature type="region of interest" description="Disordered" evidence="1">
    <location>
        <begin position="177"/>
        <end position="196"/>
    </location>
</feature>
<gene>
    <name evidence="2" type="ORF">UY3_10871</name>
</gene>
<dbReference type="Proteomes" id="UP000031443">
    <property type="component" value="Unassembled WGS sequence"/>
</dbReference>
<protein>
    <submittedName>
        <fullName evidence="2">Uncharacterized protein</fullName>
    </submittedName>
</protein>
<keyword evidence="3" id="KW-1185">Reference proteome</keyword>
<evidence type="ECO:0000256" key="1">
    <source>
        <dbReference type="SAM" id="MobiDB-lite"/>
    </source>
</evidence>
<reference evidence="3" key="1">
    <citation type="journal article" date="2013" name="Nat. Genet.">
        <title>The draft genomes of soft-shell turtle and green sea turtle yield insights into the development and evolution of the turtle-specific body plan.</title>
        <authorList>
            <person name="Wang Z."/>
            <person name="Pascual-Anaya J."/>
            <person name="Zadissa A."/>
            <person name="Li W."/>
            <person name="Niimura Y."/>
            <person name="Huang Z."/>
            <person name="Li C."/>
            <person name="White S."/>
            <person name="Xiong Z."/>
            <person name="Fang D."/>
            <person name="Wang B."/>
            <person name="Ming Y."/>
            <person name="Chen Y."/>
            <person name="Zheng Y."/>
            <person name="Kuraku S."/>
            <person name="Pignatelli M."/>
            <person name="Herrero J."/>
            <person name="Beal K."/>
            <person name="Nozawa M."/>
            <person name="Li Q."/>
            <person name="Wang J."/>
            <person name="Zhang H."/>
            <person name="Yu L."/>
            <person name="Shigenobu S."/>
            <person name="Wang J."/>
            <person name="Liu J."/>
            <person name="Flicek P."/>
            <person name="Searle S."/>
            <person name="Wang J."/>
            <person name="Kuratani S."/>
            <person name="Yin Y."/>
            <person name="Aken B."/>
            <person name="Zhang G."/>
            <person name="Irie N."/>
        </authorList>
    </citation>
    <scope>NUCLEOTIDE SEQUENCE [LARGE SCALE GENOMIC DNA]</scope>
</reference>
<accession>M7B4C2</accession>
<evidence type="ECO:0000313" key="2">
    <source>
        <dbReference type="EMBL" id="EMP31949.1"/>
    </source>
</evidence>
<sequence length="253" mass="26871">MGEPPVRIGSIYTDALQLHSCRSISNEDKLFPYAAMQHKPCSDPMLTTQWLEYESIAPAAVTEKSPLYILSHYLAEVDVNFLSKRDSILEDPVILNWCAAVAVLESLAIWALVGVQTLGIRLWGEGRGSGLRQGVGVWEEVGVQAPGGGHLKQLLDAAACPCSGPCTDATPAAPIGCGSQPMGDAEPALEQGQHAEPTHRLLSSHIGYPYMSEPEGGHADASGSHAEPRQAANLPQPHCAADRTFNGPICSAD</sequence>
<feature type="region of interest" description="Disordered" evidence="1">
    <location>
        <begin position="207"/>
        <end position="240"/>
    </location>
</feature>
<name>M7B4C2_CHEMY</name>
<dbReference type="AlphaFoldDB" id="M7B4C2"/>
<evidence type="ECO:0000313" key="3">
    <source>
        <dbReference type="Proteomes" id="UP000031443"/>
    </source>
</evidence>